<dbReference type="Pfam" id="PF13374">
    <property type="entry name" value="TPR_10"/>
    <property type="match status" value="1"/>
</dbReference>
<dbReference type="PANTHER" id="PTHR45641">
    <property type="entry name" value="TETRATRICOPEPTIDE REPEAT PROTEIN (AFU_ORTHOLOGUE AFUA_6G03870)"/>
    <property type="match status" value="1"/>
</dbReference>
<dbReference type="InterPro" id="IPR000768">
    <property type="entry name" value="ART"/>
</dbReference>
<evidence type="ECO:0000256" key="7">
    <source>
        <dbReference type="ARBA" id="ARBA00047597"/>
    </source>
</evidence>
<feature type="non-terminal residue" evidence="10">
    <location>
        <position position="1"/>
    </location>
</feature>
<evidence type="ECO:0000313" key="10">
    <source>
        <dbReference type="EMBL" id="CAF4405191.1"/>
    </source>
</evidence>
<evidence type="ECO:0000256" key="1">
    <source>
        <dbReference type="ARBA" id="ARBA00009558"/>
    </source>
</evidence>
<keyword evidence="9" id="KW-0520">NAD</keyword>
<dbReference type="SUPFAM" id="SSF56399">
    <property type="entry name" value="ADP-ribosylation"/>
    <property type="match status" value="1"/>
</dbReference>
<accession>A0A820PLU5</accession>
<evidence type="ECO:0000256" key="2">
    <source>
        <dbReference type="ARBA" id="ARBA00022676"/>
    </source>
</evidence>
<keyword evidence="2 9" id="KW-0328">Glycosyltransferase</keyword>
<dbReference type="Proteomes" id="UP000663866">
    <property type="component" value="Unassembled WGS sequence"/>
</dbReference>
<gene>
    <name evidence="10" type="ORF">OVN521_LOCUS35113</name>
</gene>
<protein>
    <recommendedName>
        <fullName evidence="9">NAD(P)(+)--arginine ADP-ribosyltransferase</fullName>
        <ecNumber evidence="9">2.4.2.31</ecNumber>
    </recommendedName>
    <alternativeName>
        <fullName evidence="9">Mono(ADP-ribosyl)transferase</fullName>
    </alternativeName>
</protein>
<dbReference type="EMBL" id="CAJOBG010041048">
    <property type="protein sequence ID" value="CAF4405191.1"/>
    <property type="molecule type" value="Genomic_DNA"/>
</dbReference>
<dbReference type="AlphaFoldDB" id="A0A820PLU5"/>
<comment type="catalytic activity">
    <reaction evidence="7 9">
        <text>L-arginyl-[protein] + NAD(+) = N(omega)-(ADP-D-ribosyl)-L-arginyl-[protein] + nicotinamide + H(+)</text>
        <dbReference type="Rhea" id="RHEA:19149"/>
        <dbReference type="Rhea" id="RHEA-COMP:10532"/>
        <dbReference type="Rhea" id="RHEA-COMP:15087"/>
        <dbReference type="ChEBI" id="CHEBI:15378"/>
        <dbReference type="ChEBI" id="CHEBI:17154"/>
        <dbReference type="ChEBI" id="CHEBI:29965"/>
        <dbReference type="ChEBI" id="CHEBI:57540"/>
        <dbReference type="ChEBI" id="CHEBI:142554"/>
        <dbReference type="EC" id="2.4.2.31"/>
    </reaction>
</comment>
<dbReference type="Gene3D" id="1.25.40.10">
    <property type="entry name" value="Tetratricopeptide repeat domain"/>
    <property type="match status" value="1"/>
</dbReference>
<dbReference type="PROSITE" id="PS50005">
    <property type="entry name" value="TPR"/>
    <property type="match status" value="1"/>
</dbReference>
<dbReference type="PANTHER" id="PTHR45641:SF1">
    <property type="entry name" value="AAA+ ATPASE DOMAIN-CONTAINING PROTEIN"/>
    <property type="match status" value="1"/>
</dbReference>
<proteinExistence type="inferred from homology"/>
<comment type="caution">
    <text evidence="10">The sequence shown here is derived from an EMBL/GenBank/DDBJ whole genome shotgun (WGS) entry which is preliminary data.</text>
</comment>
<dbReference type="InterPro" id="IPR011990">
    <property type="entry name" value="TPR-like_helical_dom_sf"/>
</dbReference>
<evidence type="ECO:0000256" key="4">
    <source>
        <dbReference type="ARBA" id="ARBA00022695"/>
    </source>
</evidence>
<evidence type="ECO:0000256" key="6">
    <source>
        <dbReference type="ARBA" id="ARBA00022803"/>
    </source>
</evidence>
<dbReference type="SUPFAM" id="SSF48452">
    <property type="entry name" value="TPR-like"/>
    <property type="match status" value="1"/>
</dbReference>
<evidence type="ECO:0000313" key="11">
    <source>
        <dbReference type="Proteomes" id="UP000663866"/>
    </source>
</evidence>
<keyword evidence="4" id="KW-0548">Nucleotidyltransferase</keyword>
<comment type="similarity">
    <text evidence="1 9">Belongs to the Arg-specific ADP-ribosyltransferase family.</text>
</comment>
<dbReference type="PROSITE" id="PS50293">
    <property type="entry name" value="TPR_REGION"/>
    <property type="match status" value="1"/>
</dbReference>
<dbReference type="Pfam" id="PF01129">
    <property type="entry name" value="ART"/>
    <property type="match status" value="1"/>
</dbReference>
<reference evidence="10" key="1">
    <citation type="submission" date="2021-02" db="EMBL/GenBank/DDBJ databases">
        <authorList>
            <person name="Nowell W R."/>
        </authorList>
    </citation>
    <scope>NUCLEOTIDE SEQUENCE</scope>
</reference>
<dbReference type="EC" id="2.4.2.31" evidence="9"/>
<dbReference type="PROSITE" id="PS51996">
    <property type="entry name" value="TR_MART"/>
    <property type="match status" value="1"/>
</dbReference>
<organism evidence="10 11">
    <name type="scientific">Rotaria magnacalcarata</name>
    <dbReference type="NCBI Taxonomy" id="392030"/>
    <lineage>
        <taxon>Eukaryota</taxon>
        <taxon>Metazoa</taxon>
        <taxon>Spiralia</taxon>
        <taxon>Gnathifera</taxon>
        <taxon>Rotifera</taxon>
        <taxon>Eurotatoria</taxon>
        <taxon>Bdelloidea</taxon>
        <taxon>Philodinida</taxon>
        <taxon>Philodinidae</taxon>
        <taxon>Rotaria</taxon>
    </lineage>
</organism>
<dbReference type="Pfam" id="PF13424">
    <property type="entry name" value="TPR_12"/>
    <property type="match status" value="1"/>
</dbReference>
<keyword evidence="11" id="KW-1185">Reference proteome</keyword>
<keyword evidence="9" id="KW-0521">NADP</keyword>
<keyword evidence="5" id="KW-0677">Repeat</keyword>
<dbReference type="InterPro" id="IPR019734">
    <property type="entry name" value="TPR_rpt"/>
</dbReference>
<evidence type="ECO:0000256" key="3">
    <source>
        <dbReference type="ARBA" id="ARBA00022679"/>
    </source>
</evidence>
<feature type="repeat" description="TPR" evidence="8">
    <location>
        <begin position="397"/>
        <end position="430"/>
    </location>
</feature>
<keyword evidence="6 8" id="KW-0802">TPR repeat</keyword>
<dbReference type="Gene3D" id="3.90.176.10">
    <property type="entry name" value="Toxin ADP-ribosyltransferase, Chain A, domain 1"/>
    <property type="match status" value="1"/>
</dbReference>
<keyword evidence="3 9" id="KW-0808">Transferase</keyword>
<dbReference type="SMART" id="SM00028">
    <property type="entry name" value="TPR"/>
    <property type="match status" value="2"/>
</dbReference>
<evidence type="ECO:0000256" key="8">
    <source>
        <dbReference type="PROSITE-ProRule" id="PRU00339"/>
    </source>
</evidence>
<dbReference type="GO" id="GO:0016779">
    <property type="term" value="F:nucleotidyltransferase activity"/>
    <property type="evidence" value="ECO:0007669"/>
    <property type="project" value="UniProtKB-KW"/>
</dbReference>
<name>A0A820PLU5_9BILA</name>
<evidence type="ECO:0000256" key="5">
    <source>
        <dbReference type="ARBA" id="ARBA00022737"/>
    </source>
</evidence>
<evidence type="ECO:0000256" key="9">
    <source>
        <dbReference type="RuleBase" id="RU361228"/>
    </source>
</evidence>
<dbReference type="GO" id="GO:0106274">
    <property type="term" value="F:NAD+-protein-arginine ADP-ribosyltransferase activity"/>
    <property type="evidence" value="ECO:0007669"/>
    <property type="project" value="UniProtKB-EC"/>
</dbReference>
<sequence>QDLVPKVHNMRQLHTIYIVCGNKERHEQWAKEWSTIEGVFISIQSVWESLKKVLRRCNHNAIPMSFVPKRIISVEASSDQQKLDQLEPIFIYSVLFKEIILEIADSDDTTSVKNLVTYGRQQKVPESQLNNFQKEYHNQSPIWWYTKDIFLFTILNRALREFNTEAVIKMSFFIRNLHRHLEKLQKEQLSEYKNPLIVYRGQGLTQQDFQHLLDIKDELLSFNIFLSTSEEQEVPMAFADIPPHLDNEIISLLANIQHDSAFKTKEEILFSMNTVFRVGDIKQSAQNNLVWEVQLTLTDDNDPQLADLIDYMKVKIDGTEWHRIGQLMLNVDHFYQAEILYNELLSNASSDSDRSYIYHMLGWLKDDQGQFKDAASFYEQSLAIKQKSLKEDDTSLADAYNDLGVLYNSMGDYSKALEYYEKTFKIDKKTLPPNHPNLATSHNNIG</sequence>